<evidence type="ECO:0000313" key="2">
    <source>
        <dbReference type="Proteomes" id="UP000887159"/>
    </source>
</evidence>
<dbReference type="AlphaFoldDB" id="A0A8X6SMX8"/>
<dbReference type="Proteomes" id="UP000887159">
    <property type="component" value="Unassembled WGS sequence"/>
</dbReference>
<gene>
    <name evidence="1" type="ORF">TNCV_1315691</name>
</gene>
<proteinExistence type="predicted"/>
<sequence length="80" mass="8855">MALETLAQASVMRFRSSCSVDGGVRNSLFDVTPHYMESNGFSISNVIQQRGIDLFIAHSITRKTCLIRPYDVGDQGCSRV</sequence>
<protein>
    <submittedName>
        <fullName evidence="1">Uncharacterized protein</fullName>
    </submittedName>
</protein>
<evidence type="ECO:0000313" key="1">
    <source>
        <dbReference type="EMBL" id="GFY14515.1"/>
    </source>
</evidence>
<comment type="caution">
    <text evidence="1">The sequence shown here is derived from an EMBL/GenBank/DDBJ whole genome shotgun (WGS) entry which is preliminary data.</text>
</comment>
<organism evidence="1 2">
    <name type="scientific">Trichonephila clavipes</name>
    <name type="common">Golden silk orbweaver</name>
    <name type="synonym">Nephila clavipes</name>
    <dbReference type="NCBI Taxonomy" id="2585209"/>
    <lineage>
        <taxon>Eukaryota</taxon>
        <taxon>Metazoa</taxon>
        <taxon>Ecdysozoa</taxon>
        <taxon>Arthropoda</taxon>
        <taxon>Chelicerata</taxon>
        <taxon>Arachnida</taxon>
        <taxon>Araneae</taxon>
        <taxon>Araneomorphae</taxon>
        <taxon>Entelegynae</taxon>
        <taxon>Araneoidea</taxon>
        <taxon>Nephilidae</taxon>
        <taxon>Trichonephila</taxon>
    </lineage>
</organism>
<reference evidence="1" key="1">
    <citation type="submission" date="2020-08" db="EMBL/GenBank/DDBJ databases">
        <title>Multicomponent nature underlies the extraordinary mechanical properties of spider dragline silk.</title>
        <authorList>
            <person name="Kono N."/>
            <person name="Nakamura H."/>
            <person name="Mori M."/>
            <person name="Yoshida Y."/>
            <person name="Ohtoshi R."/>
            <person name="Malay A.D."/>
            <person name="Moran D.A.P."/>
            <person name="Tomita M."/>
            <person name="Numata K."/>
            <person name="Arakawa K."/>
        </authorList>
    </citation>
    <scope>NUCLEOTIDE SEQUENCE</scope>
</reference>
<name>A0A8X6SMX8_TRICX</name>
<keyword evidence="2" id="KW-1185">Reference proteome</keyword>
<accession>A0A8X6SMX8</accession>
<dbReference type="EMBL" id="BMAU01021329">
    <property type="protein sequence ID" value="GFY14515.1"/>
    <property type="molecule type" value="Genomic_DNA"/>
</dbReference>